<evidence type="ECO:0000256" key="1">
    <source>
        <dbReference type="ARBA" id="ARBA00022722"/>
    </source>
</evidence>
<keyword evidence="5 10" id="KW-0460">Magnesium</keyword>
<dbReference type="Gene3D" id="3.100.10.20">
    <property type="entry name" value="CRISPR-associated endonuclease Cas1, N-terminal domain"/>
    <property type="match status" value="1"/>
</dbReference>
<dbReference type="HAMAP" id="MF_01470">
    <property type="entry name" value="Cas1"/>
    <property type="match status" value="1"/>
</dbReference>
<dbReference type="PANTHER" id="PTHR34353:SF2">
    <property type="entry name" value="CRISPR-ASSOCIATED ENDONUCLEASE CAS1 1"/>
    <property type="match status" value="1"/>
</dbReference>
<dbReference type="NCBIfam" id="TIGR00287">
    <property type="entry name" value="cas1"/>
    <property type="match status" value="1"/>
</dbReference>
<dbReference type="GO" id="GO:0051607">
    <property type="term" value="P:defense response to virus"/>
    <property type="evidence" value="ECO:0007669"/>
    <property type="project" value="UniProtKB-UniRule"/>
</dbReference>
<dbReference type="EC" id="3.1.-.-" evidence="10"/>
<feature type="binding site" evidence="10">
    <location>
        <position position="149"/>
    </location>
    <ligand>
        <name>Mn(2+)</name>
        <dbReference type="ChEBI" id="CHEBI:29035"/>
    </ligand>
</feature>
<comment type="function">
    <text evidence="10">CRISPR (clustered regularly interspaced short palindromic repeat), is an adaptive immune system that provides protection against mobile genetic elements (viruses, transposable elements and conjugative plasmids). CRISPR clusters contain spacers, sequences complementary to antecedent mobile elements, and target invading nucleic acids. CRISPR clusters are transcribed and processed into CRISPR RNA (crRNA). Acts as a dsDNA endonuclease. Involved in the integration of spacer DNA into the CRISPR cassette.</text>
</comment>
<dbReference type="InterPro" id="IPR019855">
    <property type="entry name" value="CRISPR-assoc_Cas1_NMENI"/>
</dbReference>
<keyword evidence="1 10" id="KW-0540">Nuclease</keyword>
<dbReference type="NCBIfam" id="TIGR03639">
    <property type="entry name" value="cas1_NMENI"/>
    <property type="match status" value="1"/>
</dbReference>
<dbReference type="GO" id="GO:0046872">
    <property type="term" value="F:metal ion binding"/>
    <property type="evidence" value="ECO:0007669"/>
    <property type="project" value="UniProtKB-UniRule"/>
</dbReference>
<keyword evidence="8 10" id="KW-0464">Manganese</keyword>
<dbReference type="InterPro" id="IPR042211">
    <property type="entry name" value="CRISPR-assoc_Cas1_N"/>
</dbReference>
<sequence>MWRVLDIPGDGYHLCVKNNNFSAVKDREEKLHCLFDDINSIILYGNNITISNTCIQKCLEHKVPVIFCDKTYNPAGMLLSSFTTNIYGRRLQLQINASKPQIKQAWQQIITSKLNNQAEVLKRFDTLKAAETIFNMAREVRSGDATFKEGVGAKVYFENLFNDFHRNTDDKDIINSALNYGYAIVRSSIARAVVSAGLNPAIGIFHSKNHNPFCLIDDLIEPLRPLIDFMVKNKLDVLTQEESLSPSAKKYMASVIESNLYFEDGAFNLTAGIQKYIQSYIAFLEERENRIIFPAILK</sequence>
<keyword evidence="12" id="KW-1185">Reference proteome</keyword>
<evidence type="ECO:0000256" key="2">
    <source>
        <dbReference type="ARBA" id="ARBA00022723"/>
    </source>
</evidence>
<dbReference type="InterPro" id="IPR042206">
    <property type="entry name" value="CRISPR-assoc_Cas1_C"/>
</dbReference>
<dbReference type="Pfam" id="PF01867">
    <property type="entry name" value="Cas_Cas1"/>
    <property type="match status" value="1"/>
</dbReference>
<gene>
    <name evidence="10" type="primary">cas1</name>
    <name evidence="11" type="ordered locus">Emin_0244</name>
</gene>
<evidence type="ECO:0000313" key="12">
    <source>
        <dbReference type="Proteomes" id="UP000001029"/>
    </source>
</evidence>
<dbReference type="GO" id="GO:0004520">
    <property type="term" value="F:DNA endonuclease activity"/>
    <property type="evidence" value="ECO:0007669"/>
    <property type="project" value="InterPro"/>
</dbReference>
<dbReference type="EMBL" id="CP001055">
    <property type="protein sequence ID" value="ACC97806.1"/>
    <property type="molecule type" value="Genomic_DNA"/>
</dbReference>
<keyword evidence="4 10" id="KW-0378">Hydrolase</keyword>
<name>B2KB47_ELUMP</name>
<evidence type="ECO:0000256" key="3">
    <source>
        <dbReference type="ARBA" id="ARBA00022759"/>
    </source>
</evidence>
<protein>
    <recommendedName>
        <fullName evidence="10">CRISPR-associated endonuclease Cas1</fullName>
        <ecNumber evidence="10">3.1.-.-</ecNumber>
    </recommendedName>
</protein>
<feature type="binding site" evidence="10">
    <location>
        <position position="221"/>
    </location>
    <ligand>
        <name>Mn(2+)</name>
        <dbReference type="ChEBI" id="CHEBI:29035"/>
    </ligand>
</feature>
<dbReference type="OrthoDB" id="9803119at2"/>
<dbReference type="RefSeq" id="WP_012414421.1">
    <property type="nucleotide sequence ID" value="NC_010644.1"/>
</dbReference>
<comment type="cofactor">
    <cofactor evidence="10">
        <name>Mg(2+)</name>
        <dbReference type="ChEBI" id="CHEBI:18420"/>
    </cofactor>
    <cofactor evidence="10">
        <name>Mn(2+)</name>
        <dbReference type="ChEBI" id="CHEBI:29035"/>
    </cofactor>
</comment>
<dbReference type="InterPro" id="IPR050646">
    <property type="entry name" value="Cas1"/>
</dbReference>
<accession>B2KB47</accession>
<feature type="binding site" evidence="10">
    <location>
        <position position="206"/>
    </location>
    <ligand>
        <name>Mn(2+)</name>
        <dbReference type="ChEBI" id="CHEBI:29035"/>
    </ligand>
</feature>
<reference evidence="11 12" key="1">
    <citation type="journal article" date="2009" name="Appl. Environ. Microbiol.">
        <title>Genomic analysis of 'Elusimicrobium minutum,' the first cultivated representative of the phylum 'Elusimicrobia' (formerly termite group 1).</title>
        <authorList>
            <person name="Herlemann D.P.R."/>
            <person name="Geissinger O."/>
            <person name="Ikeda-Ohtsubo W."/>
            <person name="Kunin V."/>
            <person name="Sun H."/>
            <person name="Lapidus A."/>
            <person name="Hugenholtz P."/>
            <person name="Brune A."/>
        </authorList>
    </citation>
    <scope>NUCLEOTIDE SEQUENCE [LARGE SCALE GENOMIC DNA]</scope>
    <source>
        <strain evidence="11 12">Pei191</strain>
    </source>
</reference>
<dbReference type="STRING" id="445932.Emin_0244"/>
<dbReference type="GO" id="GO:0043571">
    <property type="term" value="P:maintenance of CRISPR repeat elements"/>
    <property type="evidence" value="ECO:0007669"/>
    <property type="project" value="UniProtKB-UniRule"/>
</dbReference>
<dbReference type="Gene3D" id="1.20.120.920">
    <property type="entry name" value="CRISPR-associated endonuclease Cas1, C-terminal domain"/>
    <property type="match status" value="1"/>
</dbReference>
<dbReference type="HOGENOM" id="CLU_055263_1_0_0"/>
<evidence type="ECO:0000256" key="10">
    <source>
        <dbReference type="HAMAP-Rule" id="MF_01470"/>
    </source>
</evidence>
<keyword evidence="2 10" id="KW-0479">Metal-binding</keyword>
<evidence type="ECO:0000256" key="6">
    <source>
        <dbReference type="ARBA" id="ARBA00023118"/>
    </source>
</evidence>
<evidence type="ECO:0000256" key="8">
    <source>
        <dbReference type="ARBA" id="ARBA00023211"/>
    </source>
</evidence>
<keyword evidence="7 10" id="KW-0238">DNA-binding</keyword>
<organism evidence="11 12">
    <name type="scientific">Elusimicrobium minutum (strain Pei191)</name>
    <dbReference type="NCBI Taxonomy" id="445932"/>
    <lineage>
        <taxon>Bacteria</taxon>
        <taxon>Pseudomonadati</taxon>
        <taxon>Elusimicrobiota</taxon>
        <taxon>Elusimicrobia</taxon>
        <taxon>Elusimicrobiales</taxon>
        <taxon>Elusimicrobiaceae</taxon>
        <taxon>Elusimicrobium</taxon>
    </lineage>
</organism>
<comment type="subunit">
    <text evidence="9 10">Homodimer, forms a heterotetramer with a Cas2 homodimer.</text>
</comment>
<evidence type="ECO:0000313" key="11">
    <source>
        <dbReference type="EMBL" id="ACC97806.1"/>
    </source>
</evidence>
<dbReference type="Proteomes" id="UP000001029">
    <property type="component" value="Chromosome"/>
</dbReference>
<proteinExistence type="inferred from homology"/>
<dbReference type="InterPro" id="IPR002729">
    <property type="entry name" value="CRISPR-assoc_Cas1"/>
</dbReference>
<keyword evidence="6 10" id="KW-0051">Antiviral defense</keyword>
<dbReference type="GO" id="GO:0016787">
    <property type="term" value="F:hydrolase activity"/>
    <property type="evidence" value="ECO:0007669"/>
    <property type="project" value="UniProtKB-KW"/>
</dbReference>
<comment type="similarity">
    <text evidence="10">Belongs to the CRISPR-associated endonuclease Cas1 family.</text>
</comment>
<evidence type="ECO:0000256" key="4">
    <source>
        <dbReference type="ARBA" id="ARBA00022801"/>
    </source>
</evidence>
<dbReference type="GO" id="GO:0003677">
    <property type="term" value="F:DNA binding"/>
    <property type="evidence" value="ECO:0007669"/>
    <property type="project" value="UniProtKB-KW"/>
</dbReference>
<evidence type="ECO:0000256" key="9">
    <source>
        <dbReference type="ARBA" id="ARBA00038592"/>
    </source>
</evidence>
<dbReference type="KEGG" id="emi:Emin_0244"/>
<evidence type="ECO:0000256" key="5">
    <source>
        <dbReference type="ARBA" id="ARBA00022842"/>
    </source>
</evidence>
<dbReference type="PANTHER" id="PTHR34353">
    <property type="entry name" value="CRISPR-ASSOCIATED ENDONUCLEASE CAS1 1"/>
    <property type="match status" value="1"/>
</dbReference>
<keyword evidence="3 10" id="KW-0255">Endonuclease</keyword>
<dbReference type="AlphaFoldDB" id="B2KB47"/>
<evidence type="ECO:0000256" key="7">
    <source>
        <dbReference type="ARBA" id="ARBA00023125"/>
    </source>
</evidence>